<keyword evidence="7" id="KW-0539">Nucleus</keyword>
<dbReference type="EMBL" id="JASJQH010000951">
    <property type="protein sequence ID" value="KAK9762456.1"/>
    <property type="molecule type" value="Genomic_DNA"/>
</dbReference>
<evidence type="ECO:0000313" key="11">
    <source>
        <dbReference type="Proteomes" id="UP001479436"/>
    </source>
</evidence>
<dbReference type="Pfam" id="PF10278">
    <property type="entry name" value="Med19"/>
    <property type="match status" value="1"/>
</dbReference>
<protein>
    <recommendedName>
        <fullName evidence="3">Mediator of RNA polymerase II transcription subunit 19</fullName>
    </recommendedName>
    <alternativeName>
        <fullName evidence="8">Mediator complex subunit 19</fullName>
    </alternativeName>
</protein>
<keyword evidence="4" id="KW-0805">Transcription regulation</keyword>
<feature type="compositionally biased region" description="Basic and acidic residues" evidence="9">
    <location>
        <begin position="270"/>
        <end position="281"/>
    </location>
</feature>
<dbReference type="Proteomes" id="UP001479436">
    <property type="component" value="Unassembled WGS sequence"/>
</dbReference>
<keyword evidence="5" id="KW-0010">Activator</keyword>
<accession>A0ABR2WLT2</accession>
<evidence type="ECO:0000256" key="4">
    <source>
        <dbReference type="ARBA" id="ARBA00023015"/>
    </source>
</evidence>
<organism evidence="10 11">
    <name type="scientific">Basidiobolus ranarum</name>
    <dbReference type="NCBI Taxonomy" id="34480"/>
    <lineage>
        <taxon>Eukaryota</taxon>
        <taxon>Fungi</taxon>
        <taxon>Fungi incertae sedis</taxon>
        <taxon>Zoopagomycota</taxon>
        <taxon>Entomophthoromycotina</taxon>
        <taxon>Basidiobolomycetes</taxon>
        <taxon>Basidiobolales</taxon>
        <taxon>Basidiobolaceae</taxon>
        <taxon>Basidiobolus</taxon>
    </lineage>
</organism>
<feature type="compositionally biased region" description="Low complexity" evidence="9">
    <location>
        <begin position="140"/>
        <end position="159"/>
    </location>
</feature>
<name>A0ABR2WLT2_9FUNG</name>
<evidence type="ECO:0000256" key="2">
    <source>
        <dbReference type="ARBA" id="ARBA00009259"/>
    </source>
</evidence>
<proteinExistence type="inferred from homology"/>
<evidence type="ECO:0000313" key="10">
    <source>
        <dbReference type="EMBL" id="KAK9762456.1"/>
    </source>
</evidence>
<feature type="compositionally biased region" description="Basic and acidic residues" evidence="9">
    <location>
        <begin position="252"/>
        <end position="261"/>
    </location>
</feature>
<feature type="compositionally biased region" description="Basic residues" evidence="9">
    <location>
        <begin position="240"/>
        <end position="251"/>
    </location>
</feature>
<keyword evidence="6" id="KW-0804">Transcription</keyword>
<evidence type="ECO:0000256" key="5">
    <source>
        <dbReference type="ARBA" id="ARBA00023159"/>
    </source>
</evidence>
<comment type="caution">
    <text evidence="10">The sequence shown here is derived from an EMBL/GenBank/DDBJ whole genome shotgun (WGS) entry which is preliminary data.</text>
</comment>
<dbReference type="PANTHER" id="PTHR28270:SF1">
    <property type="entry name" value="MEDIATOR OF RNA POLYMERASE II TRANSCRIPTION SUBUNIT 19"/>
    <property type="match status" value="1"/>
</dbReference>
<evidence type="ECO:0000256" key="7">
    <source>
        <dbReference type="ARBA" id="ARBA00023242"/>
    </source>
</evidence>
<dbReference type="InterPro" id="IPR019403">
    <property type="entry name" value="Mediator_Med19_met"/>
</dbReference>
<feature type="compositionally biased region" description="Basic and acidic residues" evidence="9">
    <location>
        <begin position="160"/>
        <end position="239"/>
    </location>
</feature>
<evidence type="ECO:0000256" key="8">
    <source>
        <dbReference type="ARBA" id="ARBA00032018"/>
    </source>
</evidence>
<evidence type="ECO:0000256" key="6">
    <source>
        <dbReference type="ARBA" id="ARBA00023163"/>
    </source>
</evidence>
<evidence type="ECO:0000256" key="9">
    <source>
        <dbReference type="SAM" id="MobiDB-lite"/>
    </source>
</evidence>
<dbReference type="InterPro" id="IPR013942">
    <property type="entry name" value="Mediator_Med19_fun"/>
</dbReference>
<comment type="subcellular location">
    <subcellularLocation>
        <location evidence="1">Nucleus</location>
    </subcellularLocation>
</comment>
<dbReference type="PANTHER" id="PTHR28270">
    <property type="entry name" value="MEDIATOR OF RNA POLYMERASE II TRANSCRIPTION SUBUNIT 19"/>
    <property type="match status" value="1"/>
</dbReference>
<evidence type="ECO:0000256" key="1">
    <source>
        <dbReference type="ARBA" id="ARBA00004123"/>
    </source>
</evidence>
<reference evidence="10 11" key="1">
    <citation type="submission" date="2023-04" db="EMBL/GenBank/DDBJ databases">
        <title>Genome of Basidiobolus ranarum AG-B5.</title>
        <authorList>
            <person name="Stajich J.E."/>
            <person name="Carter-House D."/>
            <person name="Gryganskyi A."/>
        </authorList>
    </citation>
    <scope>NUCLEOTIDE SEQUENCE [LARGE SCALE GENOMIC DNA]</scope>
    <source>
        <strain evidence="10 11">AG-B5</strain>
    </source>
</reference>
<gene>
    <name evidence="10" type="ORF">K7432_011778</name>
</gene>
<keyword evidence="11" id="KW-1185">Reference proteome</keyword>
<sequence>MEPMDFTMESVETNNDFYLPTQYTPRERPPRYSGSQDFITEFNLASTYNAFVRPYLKAERAPQMEETYEGYVKELPGKTDFTPSTYLRDLIMAPPKAAGNISPFDVDTLKDAFSLRPGTVPGFDVSRLGSERDIRKRNIKPTVPKPESSVPVPSSTSVPSRDRVKEHDKSRERDKERDTERPRERPRERDGDRDRERDRDRDRDRERDRDKDKDRDRERAKRKDREKDRDKDKDKDGERKHKKKKKKHRHDHDHESHDGEHRKKKKKKRDKEESRQDIVVD</sequence>
<feature type="region of interest" description="Disordered" evidence="9">
    <location>
        <begin position="116"/>
        <end position="281"/>
    </location>
</feature>
<comment type="similarity">
    <text evidence="2">Belongs to the Mediator complex subunit 19 family.</text>
</comment>
<evidence type="ECO:0000256" key="3">
    <source>
        <dbReference type="ARBA" id="ARBA00019615"/>
    </source>
</evidence>